<feature type="coiled-coil region" evidence="1">
    <location>
        <begin position="56"/>
        <end position="83"/>
    </location>
</feature>
<gene>
    <name evidence="3" type="ORF">EST38_g11216</name>
</gene>
<evidence type="ECO:0000313" key="4">
    <source>
        <dbReference type="Proteomes" id="UP000290288"/>
    </source>
</evidence>
<organism evidence="3 4">
    <name type="scientific">Candolleomyces aberdarensis</name>
    <dbReference type="NCBI Taxonomy" id="2316362"/>
    <lineage>
        <taxon>Eukaryota</taxon>
        <taxon>Fungi</taxon>
        <taxon>Dikarya</taxon>
        <taxon>Basidiomycota</taxon>
        <taxon>Agaricomycotina</taxon>
        <taxon>Agaricomycetes</taxon>
        <taxon>Agaricomycetidae</taxon>
        <taxon>Agaricales</taxon>
        <taxon>Agaricineae</taxon>
        <taxon>Psathyrellaceae</taxon>
        <taxon>Candolleomyces</taxon>
    </lineage>
</organism>
<dbReference type="PANTHER" id="PTHR43941">
    <property type="entry name" value="STRUCTURAL MAINTENANCE OF CHROMOSOMES PROTEIN 2"/>
    <property type="match status" value="1"/>
</dbReference>
<feature type="region of interest" description="Disordered" evidence="2">
    <location>
        <begin position="920"/>
        <end position="939"/>
    </location>
</feature>
<name>A0A4Q2D626_9AGAR</name>
<dbReference type="OrthoDB" id="3052721at2759"/>
<dbReference type="AlphaFoldDB" id="A0A4Q2D626"/>
<evidence type="ECO:0000256" key="2">
    <source>
        <dbReference type="SAM" id="MobiDB-lite"/>
    </source>
</evidence>
<feature type="region of interest" description="Disordered" evidence="2">
    <location>
        <begin position="1"/>
        <end position="40"/>
    </location>
</feature>
<sequence length="1039" mass="116616">MPRPKQSTLQRRAASAQGHETQAKIRGSQPLESSLATASANALAQDGTTQLEESSLELTQAHLLDAQAQIEALEEQVSMGTQESSGLKIANTKLLEKISNLQSQIVVLSTRKAEMTSQLRNTRQKLTRSLLKNTSLSKTIAELQKSADAQRERFKALKSEHKDAFSRLNNLDTEKQKLSKTLTKVQSSGETTQQKNKEGLALLRSKLIDSQRQTSLLKKKTYRAGGVLERSVAHVEKETFTKATTFCLMAKGVFKESVRDLVRYLFKAGVSAHRMEEVIHKVCTLVGIKVAGTISPSSIARIIREGEVSAKLQIGYELSEAKGMFSDPIFCCSWSNVLQMLAFTLSADGTGHRAINYNSRHINLKAEDYTTGEISHKIRFLGIKASLDGSSAESIKDYDLILGNICDLFNRSPFGKRQRNNPMRLVEVFTKLTGMHTDHCAKEKKDAETMDKKKKQAVLQCLGEKQLMEQDTDGLLPLFTASRKKMITKLGGENAWSLLSEADQAEHNAKMLQGIIQELGKESLSLMSEDEQRVLNLFIWAGCGCHKELNTVRGGYSSMVQWYQENETETQPILLANRDNAPVLKDITTEGDIENEVQARAFEMTGRGGIKCAQIAGAIFNNKLDKKGHHDAFRWWWEKEVKVSFTFPDTSNTRFGSYCDAAIALIIHLDDFKRFLEYVKSKKDNNRWSHMEENLWKALHDLPTLCELVILGLYGEAVGTPYMTKIRESAQKKVNMLDLGGLHKQVYEHMKSLSKSPEDLLAGNPDESNLTCVLFGNAWGNPAFIKTVHSMAPTLPNIDSLLRAFFTGACATWKRFTSEFAPGGLIDEASQEEKELAWLLPTNDVNEGALGSFRVMMRRQPQLSLTGYNAQAMYFQNDTQAFVQKYFIEPEDLKFVHAAARENSGEDRKRRKEIVEFAQKRAKEKEDNRKERQKKAQAKKSHLDQLELILDANAIKDLKGAALRDMFDKFKEANAPDLGKVDKGRYGKVGDIRDAIVKAIDSYHKKKWVPALDSLAEGNEEVILTDDEASDWESDNDMD</sequence>
<feature type="compositionally biased region" description="Low complexity" evidence="2">
    <location>
        <begin position="31"/>
        <end position="40"/>
    </location>
</feature>
<evidence type="ECO:0000313" key="3">
    <source>
        <dbReference type="EMBL" id="RXW14639.1"/>
    </source>
</evidence>
<proteinExistence type="predicted"/>
<accession>A0A4Q2D626</accession>
<reference evidence="3 4" key="1">
    <citation type="submission" date="2019-01" db="EMBL/GenBank/DDBJ databases">
        <title>Draft genome sequence of Psathyrella aberdarensis IHI B618.</title>
        <authorList>
            <person name="Buettner E."/>
            <person name="Kellner H."/>
        </authorList>
    </citation>
    <scope>NUCLEOTIDE SEQUENCE [LARGE SCALE GENOMIC DNA]</scope>
    <source>
        <strain evidence="3 4">IHI B618</strain>
    </source>
</reference>
<evidence type="ECO:0000256" key="1">
    <source>
        <dbReference type="SAM" id="Coils"/>
    </source>
</evidence>
<protein>
    <submittedName>
        <fullName evidence="3">Uncharacterized protein</fullName>
    </submittedName>
</protein>
<dbReference type="EMBL" id="SDEE01000669">
    <property type="protein sequence ID" value="RXW14639.1"/>
    <property type="molecule type" value="Genomic_DNA"/>
</dbReference>
<keyword evidence="4" id="KW-1185">Reference proteome</keyword>
<dbReference type="STRING" id="2316362.A0A4Q2D626"/>
<dbReference type="PANTHER" id="PTHR43941:SF12">
    <property type="entry name" value="CRESTIN"/>
    <property type="match status" value="1"/>
</dbReference>
<dbReference type="Proteomes" id="UP000290288">
    <property type="component" value="Unassembled WGS sequence"/>
</dbReference>
<keyword evidence="1" id="KW-0175">Coiled coil</keyword>
<feature type="compositionally biased region" description="Basic and acidic residues" evidence="2">
    <location>
        <begin position="920"/>
        <end position="930"/>
    </location>
</feature>
<feature type="coiled-coil region" evidence="1">
    <location>
        <begin position="133"/>
        <end position="188"/>
    </location>
</feature>
<comment type="caution">
    <text evidence="3">The sequence shown here is derived from an EMBL/GenBank/DDBJ whole genome shotgun (WGS) entry which is preliminary data.</text>
</comment>
<feature type="compositionally biased region" description="Polar residues" evidence="2">
    <location>
        <begin position="1"/>
        <end position="10"/>
    </location>
</feature>